<dbReference type="InterPro" id="IPR038810">
    <property type="entry name" value="CNTLN"/>
</dbReference>
<accession>A0A7K6X8H7</accession>
<keyword evidence="4" id="KW-1185">Reference proteome</keyword>
<evidence type="ECO:0000256" key="2">
    <source>
        <dbReference type="SAM" id="MobiDB-lite"/>
    </source>
</evidence>
<organism evidence="3 4">
    <name type="scientific">Promerops cafer</name>
    <name type="common">Cape sugarbird</name>
    <dbReference type="NCBI Taxonomy" id="254652"/>
    <lineage>
        <taxon>Eukaryota</taxon>
        <taxon>Metazoa</taxon>
        <taxon>Chordata</taxon>
        <taxon>Craniata</taxon>
        <taxon>Vertebrata</taxon>
        <taxon>Euteleostomi</taxon>
        <taxon>Archelosauria</taxon>
        <taxon>Archosauria</taxon>
        <taxon>Dinosauria</taxon>
        <taxon>Saurischia</taxon>
        <taxon>Theropoda</taxon>
        <taxon>Coelurosauria</taxon>
        <taxon>Aves</taxon>
        <taxon>Neognathae</taxon>
        <taxon>Neoaves</taxon>
        <taxon>Telluraves</taxon>
        <taxon>Australaves</taxon>
        <taxon>Passeriformes</taxon>
        <taxon>Passeroidea</taxon>
        <taxon>Nectariniidae</taxon>
        <taxon>Promerops</taxon>
    </lineage>
</organism>
<reference evidence="3 4" key="1">
    <citation type="submission" date="2019-09" db="EMBL/GenBank/DDBJ databases">
        <title>Bird 10,000 Genomes (B10K) Project - Family phase.</title>
        <authorList>
            <person name="Zhang G."/>
        </authorList>
    </citation>
    <scope>NUCLEOTIDE SEQUENCE [LARGE SCALE GENOMIC DNA]</scope>
    <source>
        <strain evidence="3">B10K-UC-030-53</strain>
    </source>
</reference>
<evidence type="ECO:0000313" key="4">
    <source>
        <dbReference type="Proteomes" id="UP000587587"/>
    </source>
</evidence>
<dbReference type="PANTHER" id="PTHR18957">
    <property type="entry name" value="CENTLEIN"/>
    <property type="match status" value="1"/>
</dbReference>
<evidence type="ECO:0000256" key="1">
    <source>
        <dbReference type="SAM" id="Coils"/>
    </source>
</evidence>
<dbReference type="EMBL" id="VZSE01002616">
    <property type="protein sequence ID" value="NWX55603.1"/>
    <property type="molecule type" value="Genomic_DNA"/>
</dbReference>
<gene>
    <name evidence="3" type="primary">Cntln_0</name>
    <name evidence="3" type="ORF">PROCAF_R12575</name>
</gene>
<proteinExistence type="predicted"/>
<evidence type="ECO:0000313" key="3">
    <source>
        <dbReference type="EMBL" id="NWX55603.1"/>
    </source>
</evidence>
<dbReference type="Proteomes" id="UP000587587">
    <property type="component" value="Unassembled WGS sequence"/>
</dbReference>
<feature type="compositionally biased region" description="Basic and acidic residues" evidence="2">
    <location>
        <begin position="1"/>
        <end position="17"/>
    </location>
</feature>
<protein>
    <submittedName>
        <fullName evidence="3">CNTLN protein</fullName>
    </submittedName>
</protein>
<keyword evidence="1" id="KW-0175">Coiled coil</keyword>
<name>A0A7K6X8H7_9PASE</name>
<dbReference type="GO" id="GO:0005814">
    <property type="term" value="C:centriole"/>
    <property type="evidence" value="ECO:0007669"/>
    <property type="project" value="TreeGrafter"/>
</dbReference>
<feature type="non-terminal residue" evidence="3">
    <location>
        <position position="347"/>
    </location>
</feature>
<sequence>QQEKEDLQGKLKLREHLSQTAGKIETTPAPSKNIDLEMKQLQCKLKNLNTKITKQSTTVKSLKKQVQEKEEWIQELQAKISQLERHLTMKRHLTEDLRSRLKANQENEKTSNETLESLKRKVKALAEDKKASVDSMKQRFNVAVKEKSQYEQMYLEAKDDLEKKDLKLTKLERKMIETECAMTELETAASQQLHGLAKQSTQALETLQKELLLTSDKVEEFKTFVKALTGELHHSVQELRTKIKLAKKMGEMKACKKGLSQDSLQLAASILNVSTTDLYEILQEGDDEETAKTKMEFEKDKEWLQHIQKLLEAQFPFASYLMDAVLEKLNEKKKLVEEYSTLMKDTV</sequence>
<dbReference type="GO" id="GO:0010457">
    <property type="term" value="P:centriole-centriole cohesion"/>
    <property type="evidence" value="ECO:0007669"/>
    <property type="project" value="TreeGrafter"/>
</dbReference>
<feature type="region of interest" description="Disordered" evidence="2">
    <location>
        <begin position="1"/>
        <end position="33"/>
    </location>
</feature>
<dbReference type="Gene3D" id="1.20.5.340">
    <property type="match status" value="1"/>
</dbReference>
<dbReference type="GO" id="GO:0005813">
    <property type="term" value="C:centrosome"/>
    <property type="evidence" value="ECO:0007669"/>
    <property type="project" value="TreeGrafter"/>
</dbReference>
<feature type="coiled-coil region" evidence="1">
    <location>
        <begin position="154"/>
        <end position="188"/>
    </location>
</feature>
<dbReference type="PANTHER" id="PTHR18957:SF0">
    <property type="entry name" value="CENTLEIN"/>
    <property type="match status" value="1"/>
</dbReference>
<feature type="non-terminal residue" evidence="3">
    <location>
        <position position="1"/>
    </location>
</feature>
<dbReference type="AlphaFoldDB" id="A0A7K6X8H7"/>
<comment type="caution">
    <text evidence="3">The sequence shown here is derived from an EMBL/GenBank/DDBJ whole genome shotgun (WGS) entry which is preliminary data.</text>
</comment>